<dbReference type="AlphaFoldDB" id="A0A640KVB4"/>
<keyword evidence="1" id="KW-0175">Coiled coil</keyword>
<evidence type="ECO:0000256" key="2">
    <source>
        <dbReference type="SAM" id="MobiDB-lite"/>
    </source>
</evidence>
<feature type="compositionally biased region" description="Polar residues" evidence="2">
    <location>
        <begin position="459"/>
        <end position="475"/>
    </location>
</feature>
<evidence type="ECO:0000313" key="4">
    <source>
        <dbReference type="Proteomes" id="UP000419144"/>
    </source>
</evidence>
<accession>A0A640KVB4</accession>
<feature type="coiled-coil region" evidence="1">
    <location>
        <begin position="122"/>
        <end position="173"/>
    </location>
</feature>
<feature type="compositionally biased region" description="Polar residues" evidence="2">
    <location>
        <begin position="88"/>
        <end position="99"/>
    </location>
</feature>
<keyword evidence="4" id="KW-1185">Reference proteome</keyword>
<dbReference type="OrthoDB" id="441129at2759"/>
<evidence type="ECO:0000313" key="3">
    <source>
        <dbReference type="EMBL" id="GET93700.1"/>
    </source>
</evidence>
<reference evidence="3" key="1">
    <citation type="submission" date="2019-11" db="EMBL/GenBank/DDBJ databases">
        <title>Leishmania tarentolae CDS.</title>
        <authorList>
            <person name="Goto Y."/>
            <person name="Yamagishi J."/>
        </authorList>
    </citation>
    <scope>NUCLEOTIDE SEQUENCE [LARGE SCALE GENOMIC DNA]</scope>
    <source>
        <strain evidence="3">Parrot Tar II</strain>
    </source>
</reference>
<feature type="region of interest" description="Disordered" evidence="2">
    <location>
        <begin position="54"/>
        <end position="113"/>
    </location>
</feature>
<dbReference type="Proteomes" id="UP000419144">
    <property type="component" value="Unassembled WGS sequence"/>
</dbReference>
<name>A0A640KVB4_LEITA</name>
<evidence type="ECO:0000256" key="1">
    <source>
        <dbReference type="SAM" id="Coils"/>
    </source>
</evidence>
<feature type="region of interest" description="Disordered" evidence="2">
    <location>
        <begin position="449"/>
        <end position="490"/>
    </location>
</feature>
<dbReference type="VEuPathDB" id="TriTrypDB:LtaPh_3661700"/>
<feature type="coiled-coil region" evidence="1">
    <location>
        <begin position="233"/>
        <end position="345"/>
    </location>
</feature>
<dbReference type="PANTHER" id="PTHR14845">
    <property type="entry name" value="COILED-COIL DOMAIN-CONTAINING 166"/>
    <property type="match status" value="1"/>
</dbReference>
<gene>
    <name evidence="3" type="ORF">LtaPh_3661700</name>
</gene>
<comment type="caution">
    <text evidence="3">The sequence shown here is derived from an EMBL/GenBank/DDBJ whole genome shotgun (WGS) entry which is preliminary data.</text>
</comment>
<organism evidence="3 4">
    <name type="scientific">Leishmania tarentolae</name>
    <name type="common">Sauroleishmania tarentolae</name>
    <dbReference type="NCBI Taxonomy" id="5689"/>
    <lineage>
        <taxon>Eukaryota</taxon>
        <taxon>Discoba</taxon>
        <taxon>Euglenozoa</taxon>
        <taxon>Kinetoplastea</taxon>
        <taxon>Metakinetoplastina</taxon>
        <taxon>Trypanosomatida</taxon>
        <taxon>Trypanosomatidae</taxon>
        <taxon>Leishmaniinae</taxon>
        <taxon>Leishmania</taxon>
        <taxon>lizard Leishmania</taxon>
    </lineage>
</organism>
<dbReference type="EMBL" id="BLBS01000057">
    <property type="protein sequence ID" value="GET93700.1"/>
    <property type="molecule type" value="Genomic_DNA"/>
</dbReference>
<dbReference type="PANTHER" id="PTHR14845:SF0">
    <property type="entry name" value="DUF4515 DOMAIN-CONTAINING PROTEIN"/>
    <property type="match status" value="1"/>
</dbReference>
<protein>
    <submittedName>
        <fullName evidence="3">Uncharacterized protein</fullName>
    </submittedName>
</protein>
<proteinExistence type="predicted"/>
<sequence>MEQVPCPIVAGITDSRGTVGCRISPIASADCSRLEHRLTQALQLADTICSTQSIDSSTPAGSPGDGGDGLTVVTSASHPPTIDLALTLSHSPGSDQTASGAHGDLFGSPNGSSAAAMHQRLLRAKDSEISHLRRTVQELSSQLHKALTTLDQREDTSAELQDLKRTCKTEAERREKEMQHARLEMLESRVKYRTLEENLAETYKADVQAKAMELLEPRTKEVYDKNFDLLKEKMMLAQEVTTLRTRNKDLQEKYMLLKRETDLDGSATREMLQRSVFQKDEIASLRLQVKTTEDNLNRVVAEYEEKLRAERKVHEKAVQSLTRERDAARRDALQLQRQLVELRRGAANVLAQRSELETFFHAALEEVRQGALQERRQLLLENTAKGSCVNADQAPTVQTISSVLRLEAPERLMLTNSESPALLKLSSPAGWTVDRKGFPKRIAAPVSKKARPPVGIAPLSSSSARRPETLGNTAPENLKALPNDDSATGNRTLLTLPDATPSYMHSNGHEVPLLLAKATDRCTAVATLSVESRLCSSSCEDGAPFRLGQATVQNRDVGPSPAPAAERGALNTDQMGDFSLLRSLPTAPTWQDVKRVDVSELRWVDKERVIQLLFKRIRQEGRQHARMLQQASSKGDSLAKKVDVIAPVEALPLNATELGRDSLTFLTQQ</sequence>